<dbReference type="EMBL" id="DWWU01000012">
    <property type="protein sequence ID" value="HJC14793.1"/>
    <property type="molecule type" value="Genomic_DNA"/>
</dbReference>
<feature type="coiled-coil region" evidence="1">
    <location>
        <begin position="47"/>
        <end position="179"/>
    </location>
</feature>
<reference evidence="2" key="1">
    <citation type="journal article" date="2021" name="PeerJ">
        <title>Extensive microbial diversity within the chicken gut microbiome revealed by metagenomics and culture.</title>
        <authorList>
            <person name="Gilroy R."/>
            <person name="Ravi A."/>
            <person name="Getino M."/>
            <person name="Pursley I."/>
            <person name="Horton D.L."/>
            <person name="Alikhan N.F."/>
            <person name="Baker D."/>
            <person name="Gharbi K."/>
            <person name="Hall N."/>
            <person name="Watson M."/>
            <person name="Adriaenssens E.M."/>
            <person name="Foster-Nyarko E."/>
            <person name="Jarju S."/>
            <person name="Secka A."/>
            <person name="Antonio M."/>
            <person name="Oren A."/>
            <person name="Chaudhuri R.R."/>
            <person name="La Ragione R."/>
            <person name="Hildebrand F."/>
            <person name="Pallen M.J."/>
        </authorList>
    </citation>
    <scope>NUCLEOTIDE SEQUENCE</scope>
    <source>
        <strain evidence="2">CHK185-5351</strain>
    </source>
</reference>
<gene>
    <name evidence="2" type="ORF">H9705_03035</name>
</gene>
<dbReference type="AlphaFoldDB" id="A0A9D2NA30"/>
<protein>
    <submittedName>
        <fullName evidence="2">Uncharacterized protein</fullName>
    </submittedName>
</protein>
<comment type="caution">
    <text evidence="2">The sequence shown here is derived from an EMBL/GenBank/DDBJ whole genome shotgun (WGS) entry which is preliminary data.</text>
</comment>
<sequence>MSGRKTTYTRISSSELRKLREQAAKASSLGACLRALNLLKDRNAAALRTYQDRISAMDQNIANLRRQLTAKEEASRKEVHQVRERLLETIEESNARIQAIARRNEENIAAMRENFQSDLARTRTDLADAIESNNRRIEEAMNQNNRRIEEEIQEMNREVVSVKERMDEIESTIQAAAKDEEILCEMAEEYLRIARELADDTENNYRPELLLPGRLKPVREMIRQAAHDIEEAGRMHSGVAATARLTARQAAAASLQLHQEVMQAEQEWNLRYQAARQVVNAAAAQAEASRRLDISDEYGAASVDVDYWSDRDLGRIAARIRALEGSLESAEDLNIHQLDNIQAAGLQASREIEDTTVFAAEAFYGSQDRADIAADISESMEQILGLQVVGYGYNGEDQRAAHRLHLKNPATGFEMVVTQIPERDGQGRIVNHLESDILNYGTSNEEDGDSVALDALEALGELGFEQSPVQTEAGFEKRPSDRIQCADMQAWEKEKAPQIPKPVHHTLQASH</sequence>
<evidence type="ECO:0000256" key="1">
    <source>
        <dbReference type="SAM" id="Coils"/>
    </source>
</evidence>
<accession>A0A9D2NA30</accession>
<reference evidence="2" key="2">
    <citation type="submission" date="2021-04" db="EMBL/GenBank/DDBJ databases">
        <authorList>
            <person name="Gilroy R."/>
        </authorList>
    </citation>
    <scope>NUCLEOTIDE SEQUENCE</scope>
    <source>
        <strain evidence="2">CHK185-5351</strain>
    </source>
</reference>
<name>A0A9D2NA30_9FIRM</name>
<proteinExistence type="predicted"/>
<evidence type="ECO:0000313" key="3">
    <source>
        <dbReference type="Proteomes" id="UP000823849"/>
    </source>
</evidence>
<dbReference type="Proteomes" id="UP000823849">
    <property type="component" value="Unassembled WGS sequence"/>
</dbReference>
<evidence type="ECO:0000313" key="2">
    <source>
        <dbReference type="EMBL" id="HJC14793.1"/>
    </source>
</evidence>
<organism evidence="2 3">
    <name type="scientific">Candidatus Fusicatenibacter intestinigallinarum</name>
    <dbReference type="NCBI Taxonomy" id="2838598"/>
    <lineage>
        <taxon>Bacteria</taxon>
        <taxon>Bacillati</taxon>
        <taxon>Bacillota</taxon>
        <taxon>Clostridia</taxon>
        <taxon>Lachnospirales</taxon>
        <taxon>Lachnospiraceae</taxon>
        <taxon>Fusicatenibacter</taxon>
    </lineage>
</organism>
<keyword evidence="1" id="KW-0175">Coiled coil</keyword>